<dbReference type="InterPro" id="IPR029044">
    <property type="entry name" value="Nucleotide-diphossugar_trans"/>
</dbReference>
<keyword evidence="1" id="KW-0808">Transferase</keyword>
<dbReference type="CDD" id="cd02518">
    <property type="entry name" value="GT2_SpsF"/>
    <property type="match status" value="1"/>
</dbReference>
<dbReference type="InterPro" id="IPR003329">
    <property type="entry name" value="Cytidylyl_trans"/>
</dbReference>
<evidence type="ECO:0000313" key="1">
    <source>
        <dbReference type="EMBL" id="TWT64589.1"/>
    </source>
</evidence>
<dbReference type="OrthoDB" id="9815559at2"/>
<name>A0A5C5XPT8_9BACT</name>
<dbReference type="Pfam" id="PF02348">
    <property type="entry name" value="CTP_transf_3"/>
    <property type="match status" value="1"/>
</dbReference>
<dbReference type="EMBL" id="SJPK01000010">
    <property type="protein sequence ID" value="TWT64589.1"/>
    <property type="molecule type" value="Genomic_DNA"/>
</dbReference>
<dbReference type="Proteomes" id="UP000318053">
    <property type="component" value="Unassembled WGS sequence"/>
</dbReference>
<evidence type="ECO:0000313" key="2">
    <source>
        <dbReference type="Proteomes" id="UP000318053"/>
    </source>
</evidence>
<proteinExistence type="predicted"/>
<dbReference type="Gene3D" id="3.90.550.10">
    <property type="entry name" value="Spore Coat Polysaccharide Biosynthesis Protein SpsA, Chain A"/>
    <property type="match status" value="1"/>
</dbReference>
<keyword evidence="2" id="KW-1185">Reference proteome</keyword>
<dbReference type="AlphaFoldDB" id="A0A5C5XPT8"/>
<accession>A0A5C5XPT8</accession>
<dbReference type="GO" id="GO:0005829">
    <property type="term" value="C:cytosol"/>
    <property type="evidence" value="ECO:0007669"/>
    <property type="project" value="TreeGrafter"/>
</dbReference>
<dbReference type="GO" id="GO:0016779">
    <property type="term" value="F:nucleotidyltransferase activity"/>
    <property type="evidence" value="ECO:0007669"/>
    <property type="project" value="UniProtKB-KW"/>
</dbReference>
<protein>
    <submittedName>
        <fullName evidence="1">3-deoxy-manno-octulosonate cytidylyltransferase</fullName>
    </submittedName>
</protein>
<dbReference type="PANTHER" id="PTHR42866:SF1">
    <property type="entry name" value="SPORE COAT POLYSACCHARIDE BIOSYNTHESIS PROTEIN SPSF"/>
    <property type="match status" value="1"/>
</dbReference>
<comment type="caution">
    <text evidence="1">The sequence shown here is derived from an EMBL/GenBank/DDBJ whole genome shotgun (WGS) entry which is preliminary data.</text>
</comment>
<gene>
    <name evidence="1" type="ORF">CA85_37220</name>
</gene>
<organism evidence="1 2">
    <name type="scientific">Allorhodopirellula solitaria</name>
    <dbReference type="NCBI Taxonomy" id="2527987"/>
    <lineage>
        <taxon>Bacteria</taxon>
        <taxon>Pseudomonadati</taxon>
        <taxon>Planctomycetota</taxon>
        <taxon>Planctomycetia</taxon>
        <taxon>Pirellulales</taxon>
        <taxon>Pirellulaceae</taxon>
        <taxon>Allorhodopirellula</taxon>
    </lineage>
</organism>
<dbReference type="SUPFAM" id="SSF53448">
    <property type="entry name" value="Nucleotide-diphospho-sugar transferases"/>
    <property type="match status" value="1"/>
</dbReference>
<keyword evidence="1" id="KW-0548">Nucleotidyltransferase</keyword>
<reference evidence="1 2" key="1">
    <citation type="submission" date="2019-02" db="EMBL/GenBank/DDBJ databases">
        <title>Deep-cultivation of Planctomycetes and their phenomic and genomic characterization uncovers novel biology.</title>
        <authorList>
            <person name="Wiegand S."/>
            <person name="Jogler M."/>
            <person name="Boedeker C."/>
            <person name="Pinto D."/>
            <person name="Vollmers J."/>
            <person name="Rivas-Marin E."/>
            <person name="Kohn T."/>
            <person name="Peeters S.H."/>
            <person name="Heuer A."/>
            <person name="Rast P."/>
            <person name="Oberbeckmann S."/>
            <person name="Bunk B."/>
            <person name="Jeske O."/>
            <person name="Meyerdierks A."/>
            <person name="Storesund J.E."/>
            <person name="Kallscheuer N."/>
            <person name="Luecker S."/>
            <person name="Lage O.M."/>
            <person name="Pohl T."/>
            <person name="Merkel B.J."/>
            <person name="Hornburger P."/>
            <person name="Mueller R.-W."/>
            <person name="Bruemmer F."/>
            <person name="Labrenz M."/>
            <person name="Spormann A.M."/>
            <person name="Op Den Camp H."/>
            <person name="Overmann J."/>
            <person name="Amann R."/>
            <person name="Jetten M.S.M."/>
            <person name="Mascher T."/>
            <person name="Medema M.H."/>
            <person name="Devos D.P."/>
            <person name="Kaster A.-K."/>
            <person name="Ovreas L."/>
            <person name="Rohde M."/>
            <person name="Galperin M.Y."/>
            <person name="Jogler C."/>
        </authorList>
    </citation>
    <scope>NUCLEOTIDE SEQUENCE [LARGE SCALE GENOMIC DNA]</scope>
    <source>
        <strain evidence="1 2">CA85</strain>
    </source>
</reference>
<dbReference type="PANTHER" id="PTHR42866">
    <property type="entry name" value="3-DEOXY-MANNO-OCTULOSONATE CYTIDYLYLTRANSFERASE"/>
    <property type="match status" value="1"/>
</dbReference>
<sequence>MWPPRFWGWLEQTVSPRRGLTLAGENDEKQVKGLASKGSDPFTDSAKVKPMKTVVIIQARVGSTRLPRKVLLRLGDQTVLGRIVDRMRACKRVDEVVVATTHESADDAIIEECQRCRVRVVRGSEHDVLARYHHAALVSRATDVIRITADCPLIDPQLADQLIAQYRVHRNNVPPVDYISNTRPRSYPHGLDMEMFSMEALEVAHREATAAYEREHVTPYFYQHPERFHLENIVQQVDQSALRWTLDEPTDFVFFQAVFRHFGGTDFVTTAEVLKLLDQHPHLQRINAAVKQKKLRAA</sequence>